<evidence type="ECO:0000256" key="1">
    <source>
        <dbReference type="ARBA" id="ARBA00001946"/>
    </source>
</evidence>
<keyword evidence="8" id="KW-0800">Toxin</keyword>
<dbReference type="EC" id="3.1.-.-" evidence="8"/>
<evidence type="ECO:0000259" key="9">
    <source>
        <dbReference type="Pfam" id="PF01850"/>
    </source>
</evidence>
<keyword evidence="5 8" id="KW-0378">Hydrolase</keyword>
<dbReference type="GO" id="GO:0000287">
    <property type="term" value="F:magnesium ion binding"/>
    <property type="evidence" value="ECO:0007669"/>
    <property type="project" value="UniProtKB-UniRule"/>
</dbReference>
<evidence type="ECO:0000256" key="5">
    <source>
        <dbReference type="ARBA" id="ARBA00022801"/>
    </source>
</evidence>
<evidence type="ECO:0000313" key="10">
    <source>
        <dbReference type="EMBL" id="ELY38250.1"/>
    </source>
</evidence>
<keyword evidence="2 8" id="KW-1277">Toxin-antitoxin system</keyword>
<sequence length="127" mass="13708">MIAFDTTFLVDYLDGESATQAFLEDRETKPFYAPSLALFEAYRGAATTAGPSGIERVATGLDWIEPLVLSDGAAREAAAIEAELLENGTPINLGDVLIAGVCRHNGARLVTRDSHFERVDGLETETY</sequence>
<dbReference type="InterPro" id="IPR050556">
    <property type="entry name" value="Type_II_TA_system_RNase"/>
</dbReference>
<dbReference type="PANTHER" id="PTHR33653:SF1">
    <property type="entry name" value="RIBONUCLEASE VAPC2"/>
    <property type="match status" value="1"/>
</dbReference>
<gene>
    <name evidence="8" type="primary">vapC</name>
    <name evidence="10" type="ORF">C496_18463</name>
</gene>
<evidence type="ECO:0000256" key="8">
    <source>
        <dbReference type="HAMAP-Rule" id="MF_00265"/>
    </source>
</evidence>
<dbReference type="InterPro" id="IPR002716">
    <property type="entry name" value="PIN_dom"/>
</dbReference>
<dbReference type="OrthoDB" id="147588at2157"/>
<keyword evidence="6 8" id="KW-0460">Magnesium</keyword>
<keyword evidence="3 8" id="KW-0540">Nuclease</keyword>
<accession>L9VM10</accession>
<dbReference type="Proteomes" id="UP000011599">
    <property type="component" value="Unassembled WGS sequence"/>
</dbReference>
<evidence type="ECO:0000256" key="3">
    <source>
        <dbReference type="ARBA" id="ARBA00022722"/>
    </source>
</evidence>
<name>L9VM10_9EURY</name>
<evidence type="ECO:0000256" key="7">
    <source>
        <dbReference type="ARBA" id="ARBA00038093"/>
    </source>
</evidence>
<dbReference type="AlphaFoldDB" id="L9VM10"/>
<protein>
    <recommendedName>
        <fullName evidence="8">Ribonuclease VapC</fullName>
        <shortName evidence="8">RNase VapC</shortName>
        <ecNumber evidence="8">3.1.-.-</ecNumber>
    </recommendedName>
    <alternativeName>
        <fullName evidence="8">Putative toxin VapC</fullName>
    </alternativeName>
</protein>
<comment type="function">
    <text evidence="8">Toxic component of a toxin-antitoxin (TA) system. An RNase.</text>
</comment>
<dbReference type="InterPro" id="IPR022907">
    <property type="entry name" value="VapC_family"/>
</dbReference>
<dbReference type="GO" id="GO:0016787">
    <property type="term" value="F:hydrolase activity"/>
    <property type="evidence" value="ECO:0007669"/>
    <property type="project" value="UniProtKB-KW"/>
</dbReference>
<keyword evidence="11" id="KW-1185">Reference proteome</keyword>
<dbReference type="GO" id="GO:0004540">
    <property type="term" value="F:RNA nuclease activity"/>
    <property type="evidence" value="ECO:0007669"/>
    <property type="project" value="InterPro"/>
</dbReference>
<dbReference type="eggNOG" id="arCOG02219">
    <property type="taxonomic scope" value="Archaea"/>
</dbReference>
<comment type="cofactor">
    <cofactor evidence="1 8">
        <name>Mg(2+)</name>
        <dbReference type="ChEBI" id="CHEBI:18420"/>
    </cofactor>
</comment>
<keyword evidence="4 8" id="KW-0479">Metal-binding</keyword>
<dbReference type="PANTHER" id="PTHR33653">
    <property type="entry name" value="RIBONUCLEASE VAPC2"/>
    <property type="match status" value="1"/>
</dbReference>
<dbReference type="EMBL" id="AOHW01000043">
    <property type="protein sequence ID" value="ELY38250.1"/>
    <property type="molecule type" value="Genomic_DNA"/>
</dbReference>
<evidence type="ECO:0000256" key="4">
    <source>
        <dbReference type="ARBA" id="ARBA00022723"/>
    </source>
</evidence>
<dbReference type="GO" id="GO:0090729">
    <property type="term" value="F:toxin activity"/>
    <property type="evidence" value="ECO:0007669"/>
    <property type="project" value="UniProtKB-KW"/>
</dbReference>
<dbReference type="SUPFAM" id="SSF88723">
    <property type="entry name" value="PIN domain-like"/>
    <property type="match status" value="1"/>
</dbReference>
<dbReference type="PATRIC" id="fig|1114856.3.peg.3829"/>
<evidence type="ECO:0000256" key="6">
    <source>
        <dbReference type="ARBA" id="ARBA00022842"/>
    </source>
</evidence>
<feature type="domain" description="PIN" evidence="9">
    <location>
        <begin position="3"/>
        <end position="121"/>
    </location>
</feature>
<dbReference type="InterPro" id="IPR029060">
    <property type="entry name" value="PIN-like_dom_sf"/>
</dbReference>
<dbReference type="Gene3D" id="3.40.50.1010">
    <property type="entry name" value="5'-nuclease"/>
    <property type="match status" value="1"/>
</dbReference>
<dbReference type="HAMAP" id="MF_00265">
    <property type="entry name" value="VapC_Nob1"/>
    <property type="match status" value="1"/>
</dbReference>
<evidence type="ECO:0000313" key="11">
    <source>
        <dbReference type="Proteomes" id="UP000011599"/>
    </source>
</evidence>
<dbReference type="STRING" id="1114856.GCA_000383975_00370"/>
<proteinExistence type="inferred from homology"/>
<comment type="similarity">
    <text evidence="7 8">Belongs to the PINc/VapC protein family.</text>
</comment>
<dbReference type="Pfam" id="PF01850">
    <property type="entry name" value="PIN"/>
    <property type="match status" value="1"/>
</dbReference>
<reference evidence="10 11" key="1">
    <citation type="journal article" date="2014" name="PLoS Genet.">
        <title>Phylogenetically driven sequencing of extremely halophilic archaea reveals strategies for static and dynamic osmo-response.</title>
        <authorList>
            <person name="Becker E.A."/>
            <person name="Seitzer P.M."/>
            <person name="Tritt A."/>
            <person name="Larsen D."/>
            <person name="Krusor M."/>
            <person name="Yao A.I."/>
            <person name="Wu D."/>
            <person name="Madern D."/>
            <person name="Eisen J.A."/>
            <person name="Darling A.E."/>
            <person name="Facciotti M.T."/>
        </authorList>
    </citation>
    <scope>NUCLEOTIDE SEQUENCE [LARGE SCALE GENOMIC DNA]</scope>
    <source>
        <strain evidence="10 11">GA33</strain>
    </source>
</reference>
<comment type="caution">
    <text evidence="10">The sequence shown here is derived from an EMBL/GenBank/DDBJ whole genome shotgun (WGS) entry which is preliminary data.</text>
</comment>
<feature type="binding site" evidence="8">
    <location>
        <position position="5"/>
    </location>
    <ligand>
        <name>Mg(2+)</name>
        <dbReference type="ChEBI" id="CHEBI:18420"/>
    </ligand>
</feature>
<dbReference type="RefSeq" id="WP_006091834.1">
    <property type="nucleotide sequence ID" value="NZ_AOHW01000043.1"/>
</dbReference>
<evidence type="ECO:0000256" key="2">
    <source>
        <dbReference type="ARBA" id="ARBA00022649"/>
    </source>
</evidence>
<feature type="binding site" evidence="8">
    <location>
        <position position="95"/>
    </location>
    <ligand>
        <name>Mg(2+)</name>
        <dbReference type="ChEBI" id="CHEBI:18420"/>
    </ligand>
</feature>
<organism evidence="10 11">
    <name type="scientific">Natronorubrum tibetense GA33</name>
    <dbReference type="NCBI Taxonomy" id="1114856"/>
    <lineage>
        <taxon>Archaea</taxon>
        <taxon>Methanobacteriati</taxon>
        <taxon>Methanobacteriota</taxon>
        <taxon>Stenosarchaea group</taxon>
        <taxon>Halobacteria</taxon>
        <taxon>Halobacteriales</taxon>
        <taxon>Natrialbaceae</taxon>
        <taxon>Natronorubrum</taxon>
    </lineage>
</organism>